<protein>
    <recommendedName>
        <fullName evidence="2">VanZ-like domain-containing protein</fullName>
    </recommendedName>
</protein>
<dbReference type="PANTHER" id="PTHR28008:SF1">
    <property type="entry name" value="DOMAIN PROTEIN, PUTATIVE (AFU_ORTHOLOGUE AFUA_3G10980)-RELATED"/>
    <property type="match status" value="1"/>
</dbReference>
<organism evidence="3 4">
    <name type="scientific">Halomonas huangheensis</name>
    <dbReference type="NCBI Taxonomy" id="1178482"/>
    <lineage>
        <taxon>Bacteria</taxon>
        <taxon>Pseudomonadati</taxon>
        <taxon>Pseudomonadota</taxon>
        <taxon>Gammaproteobacteria</taxon>
        <taxon>Oceanospirillales</taxon>
        <taxon>Halomonadaceae</taxon>
        <taxon>Halomonas</taxon>
    </lineage>
</organism>
<dbReference type="EMBL" id="AVBC01000008">
    <property type="protein sequence ID" value="ERL53347.1"/>
    <property type="molecule type" value="Genomic_DNA"/>
</dbReference>
<dbReference type="Pfam" id="PF04892">
    <property type="entry name" value="VanZ"/>
    <property type="match status" value="1"/>
</dbReference>
<feature type="transmembrane region" description="Helical" evidence="1">
    <location>
        <begin position="85"/>
        <end position="103"/>
    </location>
</feature>
<reference evidence="3 4" key="1">
    <citation type="submission" date="2013-08" db="EMBL/GenBank/DDBJ databases">
        <title>draft genome of Halomonas huanghegensis, strain BJGMM-B45T.</title>
        <authorList>
            <person name="Miao C."/>
            <person name="Wan Y."/>
            <person name="Jin W."/>
        </authorList>
    </citation>
    <scope>NUCLEOTIDE SEQUENCE [LARGE SCALE GENOMIC DNA]</scope>
    <source>
        <strain evidence="3 4">BJGMM-B45</strain>
    </source>
</reference>
<accession>W1NCR8</accession>
<feature type="transmembrane region" description="Helical" evidence="1">
    <location>
        <begin position="32"/>
        <end position="48"/>
    </location>
</feature>
<dbReference type="NCBIfam" id="NF037970">
    <property type="entry name" value="vanZ_1"/>
    <property type="match status" value="1"/>
</dbReference>
<dbReference type="PATRIC" id="fig|1178482.3.peg.62"/>
<proteinExistence type="predicted"/>
<feature type="transmembrane region" description="Helical" evidence="1">
    <location>
        <begin position="55"/>
        <end position="73"/>
    </location>
</feature>
<keyword evidence="4" id="KW-1185">Reference proteome</keyword>
<gene>
    <name evidence="3" type="ORF">BJB45_21155</name>
</gene>
<dbReference type="InterPro" id="IPR006976">
    <property type="entry name" value="VanZ-like"/>
</dbReference>
<dbReference type="eggNOG" id="COG5652">
    <property type="taxonomic scope" value="Bacteria"/>
</dbReference>
<keyword evidence="1" id="KW-0812">Transmembrane</keyword>
<dbReference type="PANTHER" id="PTHR28008">
    <property type="entry name" value="DOMAIN PROTEIN, PUTATIVE (AFU_ORTHOLOGUE AFUA_3G10980)-RELATED"/>
    <property type="match status" value="1"/>
</dbReference>
<keyword evidence="1" id="KW-1133">Transmembrane helix</keyword>
<keyword evidence="1" id="KW-0472">Membrane</keyword>
<dbReference type="AlphaFoldDB" id="W1NCR8"/>
<name>W1NCR8_9GAMM</name>
<comment type="caution">
    <text evidence="3">The sequence shown here is derived from an EMBL/GenBank/DDBJ whole genome shotgun (WGS) entry which is preliminary data.</text>
</comment>
<evidence type="ECO:0000256" key="1">
    <source>
        <dbReference type="SAM" id="Phobius"/>
    </source>
</evidence>
<evidence type="ECO:0000259" key="2">
    <source>
        <dbReference type="Pfam" id="PF04892"/>
    </source>
</evidence>
<evidence type="ECO:0000313" key="3">
    <source>
        <dbReference type="EMBL" id="ERL53347.1"/>
    </source>
</evidence>
<sequence length="111" mass="11572">MWRWLAILAALIIAVGSLMPGSELPDSLPSDKINHLLGYAGLAALIALSGRRYGWAAVLAVGFGVVIEWAQLHVPGRSGADLPDIAANSVGALLGVGSVAWLARRCRSDQA</sequence>
<evidence type="ECO:0000313" key="4">
    <source>
        <dbReference type="Proteomes" id="UP000019113"/>
    </source>
</evidence>
<dbReference type="Proteomes" id="UP000019113">
    <property type="component" value="Unassembled WGS sequence"/>
</dbReference>
<feature type="domain" description="VanZ-like" evidence="2">
    <location>
        <begin position="41"/>
        <end position="100"/>
    </location>
</feature>
<dbReference type="STRING" id="1178482.AR456_00540"/>